<dbReference type="InterPro" id="IPR011009">
    <property type="entry name" value="Kinase-like_dom_sf"/>
</dbReference>
<organism evidence="2 3">
    <name type="scientific">Cynara cardunculus var. scolymus</name>
    <name type="common">Globe artichoke</name>
    <name type="synonym">Cynara scolymus</name>
    <dbReference type="NCBI Taxonomy" id="59895"/>
    <lineage>
        <taxon>Eukaryota</taxon>
        <taxon>Viridiplantae</taxon>
        <taxon>Streptophyta</taxon>
        <taxon>Embryophyta</taxon>
        <taxon>Tracheophyta</taxon>
        <taxon>Spermatophyta</taxon>
        <taxon>Magnoliopsida</taxon>
        <taxon>eudicotyledons</taxon>
        <taxon>Gunneridae</taxon>
        <taxon>Pentapetalae</taxon>
        <taxon>asterids</taxon>
        <taxon>campanulids</taxon>
        <taxon>Asterales</taxon>
        <taxon>Asteraceae</taxon>
        <taxon>Carduoideae</taxon>
        <taxon>Cardueae</taxon>
        <taxon>Carduinae</taxon>
        <taxon>Cynara</taxon>
    </lineage>
</organism>
<comment type="caution">
    <text evidence="2">The sequence shown here is derived from an EMBL/GenBank/DDBJ whole genome shotgun (WGS) entry which is preliminary data.</text>
</comment>
<dbReference type="SMART" id="SM00220">
    <property type="entry name" value="S_TKc"/>
    <property type="match status" value="1"/>
</dbReference>
<feature type="domain" description="Protein kinase" evidence="1">
    <location>
        <begin position="179"/>
        <end position="461"/>
    </location>
</feature>
<evidence type="ECO:0000313" key="3">
    <source>
        <dbReference type="Proteomes" id="UP000243975"/>
    </source>
</evidence>
<gene>
    <name evidence="2" type="ORF">Ccrd_018884</name>
</gene>
<evidence type="ECO:0000259" key="1">
    <source>
        <dbReference type="PROSITE" id="PS50011"/>
    </source>
</evidence>
<dbReference type="Gene3D" id="3.30.200.20">
    <property type="entry name" value="Phosphorylase Kinase, domain 1"/>
    <property type="match status" value="1"/>
</dbReference>
<dbReference type="Proteomes" id="UP000243975">
    <property type="component" value="Unassembled WGS sequence"/>
</dbReference>
<dbReference type="Gramene" id="KVI02825">
    <property type="protein sequence ID" value="KVI02825"/>
    <property type="gene ID" value="Ccrd_018884"/>
</dbReference>
<dbReference type="Gene3D" id="1.10.510.10">
    <property type="entry name" value="Transferase(Phosphotransferase) domain 1"/>
    <property type="match status" value="1"/>
</dbReference>
<dbReference type="PROSITE" id="PS00108">
    <property type="entry name" value="PROTEIN_KINASE_ST"/>
    <property type="match status" value="1"/>
</dbReference>
<dbReference type="Pfam" id="PF00069">
    <property type="entry name" value="Pkinase"/>
    <property type="match status" value="1"/>
</dbReference>
<accession>A0A103Y5D2</accession>
<dbReference type="STRING" id="59895.A0A103Y5D2"/>
<dbReference type="GO" id="GO:0005524">
    <property type="term" value="F:ATP binding"/>
    <property type="evidence" value="ECO:0007669"/>
    <property type="project" value="InterPro"/>
</dbReference>
<dbReference type="PROSITE" id="PS50011">
    <property type="entry name" value="PROTEIN_KINASE_DOM"/>
    <property type="match status" value="1"/>
</dbReference>
<protein>
    <submittedName>
        <fullName evidence="2">Concanavalin A-like lectin/glucanase, subgroup</fullName>
    </submittedName>
</protein>
<proteinExistence type="predicted"/>
<reference evidence="2 3" key="1">
    <citation type="journal article" date="2016" name="Sci. Rep.">
        <title>The genome sequence of the outbreeding globe artichoke constructed de novo incorporating a phase-aware low-pass sequencing strategy of F1 progeny.</title>
        <authorList>
            <person name="Scaglione D."/>
            <person name="Reyes-Chin-Wo S."/>
            <person name="Acquadro A."/>
            <person name="Froenicke L."/>
            <person name="Portis E."/>
            <person name="Beitel C."/>
            <person name="Tirone M."/>
            <person name="Mauro R."/>
            <person name="Lo Monaco A."/>
            <person name="Mauromicale G."/>
            <person name="Faccioli P."/>
            <person name="Cattivelli L."/>
            <person name="Rieseberg L."/>
            <person name="Michelmore R."/>
            <person name="Lanteri S."/>
        </authorList>
    </citation>
    <scope>NUCLEOTIDE SEQUENCE [LARGE SCALE GENOMIC DNA]</scope>
    <source>
        <strain evidence="2">2C</strain>
    </source>
</reference>
<dbReference type="InterPro" id="IPR046958">
    <property type="entry name" value="RBK1/2/STUNTED"/>
</dbReference>
<dbReference type="SUPFAM" id="SSF56112">
    <property type="entry name" value="Protein kinase-like (PK-like)"/>
    <property type="match status" value="1"/>
</dbReference>
<dbReference type="PANTHER" id="PTHR47987">
    <property type="entry name" value="OS08G0249100 PROTEIN"/>
    <property type="match status" value="1"/>
</dbReference>
<name>A0A103Y5D2_CYNCS</name>
<dbReference type="InterPro" id="IPR000719">
    <property type="entry name" value="Prot_kinase_dom"/>
</dbReference>
<dbReference type="OMA" id="KWRRFES"/>
<sequence>MGVSQINSPLPLSSSLPIISTTSFEDDDEIYRYNEEPDLKFNNFIHKMVWDLGFACFFPAISRKKDERKKKMGNNLENNKAWLLAESGGCVAELANAEPHSVHSSFRFSLCSQVELESMSVNSSSATVLMVNLDNGLIEPRSQELKWRRIESLERSISPVAHTLLRFSYAEILSATRNFSKGRVLGRGALSYVFKGRVGILRTTVAIKRLDKEDKEAPKAFCRELMIASSLHNPFIVPLVGFCIDPEEGLFLVYKYVSGGSLERKRPFAETRNGRNGGSKLPWSVRYKVATGVAEAVRYLHNGTERCVVHRDIKPSNILLSSRKSPKVRKKFDSVIPLFRFLLVYVCNDSHGSYLAPEYFQHGKVSDKTDVYAFGVVLLELITGRRPIESKRGAGEENLVLWQGSIEKLLDPRIKFTERNLDQISRMIQAADACINNEESKRPNIDLIISILNGAEPNPPIRPKPNANLSSNNYVTDCYPPIWQTKNEMKSHLALAMLGVSELEDDHDHLYGR</sequence>
<keyword evidence="3" id="KW-1185">Reference proteome</keyword>
<dbReference type="GO" id="GO:0004672">
    <property type="term" value="F:protein kinase activity"/>
    <property type="evidence" value="ECO:0007669"/>
    <property type="project" value="InterPro"/>
</dbReference>
<dbReference type="FunFam" id="3.30.200.20:FF:000482">
    <property type="entry name" value="probable serine/threonine-protein kinase PBL7"/>
    <property type="match status" value="1"/>
</dbReference>
<dbReference type="InterPro" id="IPR008271">
    <property type="entry name" value="Ser/Thr_kinase_AS"/>
</dbReference>
<dbReference type="PANTHER" id="PTHR47987:SF37">
    <property type="entry name" value="PROTEIN KINASE DOMAIN-CONTAINING PROTEIN"/>
    <property type="match status" value="1"/>
</dbReference>
<dbReference type="AlphaFoldDB" id="A0A103Y5D2"/>
<dbReference type="EMBL" id="LEKV01002624">
    <property type="protein sequence ID" value="KVI02825.1"/>
    <property type="molecule type" value="Genomic_DNA"/>
</dbReference>
<evidence type="ECO:0000313" key="2">
    <source>
        <dbReference type="EMBL" id="KVI02825.1"/>
    </source>
</evidence>